<name>A0A9W6PVY1_9ACTN</name>
<feature type="region of interest" description="Disordered" evidence="1">
    <location>
        <begin position="24"/>
        <end position="55"/>
    </location>
</feature>
<gene>
    <name evidence="3" type="ORF">Arub01_31190</name>
</gene>
<comment type="caution">
    <text evidence="3">The sequence shown here is derived from an EMBL/GenBank/DDBJ whole genome shotgun (WGS) entry which is preliminary data.</text>
</comment>
<reference evidence="3" key="1">
    <citation type="submission" date="2023-02" db="EMBL/GenBank/DDBJ databases">
        <title>Actinomadura rubrobrunea NBRC 14622.</title>
        <authorList>
            <person name="Ichikawa N."/>
            <person name="Sato H."/>
            <person name="Tonouchi N."/>
        </authorList>
    </citation>
    <scope>NUCLEOTIDE SEQUENCE</scope>
    <source>
        <strain evidence="3">NBRC 14622</strain>
    </source>
</reference>
<evidence type="ECO:0008006" key="5">
    <source>
        <dbReference type="Google" id="ProtNLM"/>
    </source>
</evidence>
<keyword evidence="2" id="KW-0732">Signal</keyword>
<proteinExistence type="predicted"/>
<evidence type="ECO:0000256" key="2">
    <source>
        <dbReference type="SAM" id="SignalP"/>
    </source>
</evidence>
<sequence>MRHINAVRRAAPLLVPLLLAPGCSSSSPERPAAAKTTTSAPKSPTPSPSLTAANGTDVKACKKGDCEIVVRGKTADIPLADKFGIHKLYVTHVPPNKMNYVVLRTNGQLTRAYHRGTGMFSLAYGPKITVTRLDETGAVLRFEPKKGDKKNDRISGSLGAGFLSEG</sequence>
<dbReference type="AlphaFoldDB" id="A0A9W6PVY1"/>
<accession>A0A9W6PVY1</accession>
<feature type="signal peptide" evidence="2">
    <location>
        <begin position="1"/>
        <end position="26"/>
    </location>
</feature>
<feature type="compositionally biased region" description="Low complexity" evidence="1">
    <location>
        <begin position="31"/>
        <end position="53"/>
    </location>
</feature>
<dbReference type="Proteomes" id="UP001165124">
    <property type="component" value="Unassembled WGS sequence"/>
</dbReference>
<dbReference type="EMBL" id="BSRZ01000006">
    <property type="protein sequence ID" value="GLW64875.1"/>
    <property type="molecule type" value="Genomic_DNA"/>
</dbReference>
<protein>
    <recommendedName>
        <fullName evidence="5">DUF4232 domain-containing protein</fullName>
    </recommendedName>
</protein>
<evidence type="ECO:0000313" key="3">
    <source>
        <dbReference type="EMBL" id="GLW64875.1"/>
    </source>
</evidence>
<feature type="region of interest" description="Disordered" evidence="1">
    <location>
        <begin position="146"/>
        <end position="166"/>
    </location>
</feature>
<evidence type="ECO:0000256" key="1">
    <source>
        <dbReference type="SAM" id="MobiDB-lite"/>
    </source>
</evidence>
<organism evidence="3 4">
    <name type="scientific">Actinomadura rubrobrunea</name>
    <dbReference type="NCBI Taxonomy" id="115335"/>
    <lineage>
        <taxon>Bacteria</taxon>
        <taxon>Bacillati</taxon>
        <taxon>Actinomycetota</taxon>
        <taxon>Actinomycetes</taxon>
        <taxon>Streptosporangiales</taxon>
        <taxon>Thermomonosporaceae</taxon>
        <taxon>Actinomadura</taxon>
    </lineage>
</organism>
<feature type="chain" id="PRO_5040797100" description="DUF4232 domain-containing protein" evidence="2">
    <location>
        <begin position="27"/>
        <end position="166"/>
    </location>
</feature>
<dbReference type="RefSeq" id="WP_067907279.1">
    <property type="nucleotide sequence ID" value="NZ_BSRZ01000006.1"/>
</dbReference>
<evidence type="ECO:0000313" key="4">
    <source>
        <dbReference type="Proteomes" id="UP001165124"/>
    </source>
</evidence>
<keyword evidence="4" id="KW-1185">Reference proteome</keyword>